<dbReference type="Gene3D" id="1.10.260.40">
    <property type="entry name" value="lambda repressor-like DNA-binding domains"/>
    <property type="match status" value="1"/>
</dbReference>
<keyword evidence="4" id="KW-0472">Membrane</keyword>
<comment type="subcellular location">
    <subcellularLocation>
        <location evidence="1">Endomembrane system</location>
        <topology evidence="1">Multi-pass membrane protein</topology>
    </subcellularLocation>
</comment>
<evidence type="ECO:0000256" key="3">
    <source>
        <dbReference type="ARBA" id="ARBA00022989"/>
    </source>
</evidence>
<name>A0ABV2KAA7_SPOPS</name>
<dbReference type="InterPro" id="IPR001387">
    <property type="entry name" value="Cro/C1-type_HTH"/>
</dbReference>
<dbReference type="EMBL" id="JBEPME010000004">
    <property type="protein sequence ID" value="MET3658017.1"/>
    <property type="molecule type" value="Genomic_DNA"/>
</dbReference>
<sequence>MAKDVINSPLGLLLRELLKDRSLSMRKLSELSKIDTATISRVINGKRKANLQHLERFADCLEVPLVDLVEAAGYPIEQKQEDFLLKNRTSADSIQEVFASSDVANQNVTEAVIEQKLAKYQQYVQTVEGKNDILTGFGKKLESVGSIGPLICQMKDLFKKFRLGKGTRSELAIIGSALLYFIIPLDAIPDYLFAIGYLDDAIAVQLASNSIGRTNIE</sequence>
<gene>
    <name evidence="6" type="ORF">ABIC55_003114</name>
</gene>
<evidence type="ECO:0000256" key="2">
    <source>
        <dbReference type="ARBA" id="ARBA00022692"/>
    </source>
</evidence>
<dbReference type="InterPro" id="IPR010652">
    <property type="entry name" value="DUF1232"/>
</dbReference>
<dbReference type="Proteomes" id="UP001549104">
    <property type="component" value="Unassembled WGS sequence"/>
</dbReference>
<reference evidence="6 7" key="1">
    <citation type="submission" date="2024-06" db="EMBL/GenBank/DDBJ databases">
        <title>Sorghum-associated microbial communities from plants grown in Nebraska, USA.</title>
        <authorList>
            <person name="Schachtman D."/>
        </authorList>
    </citation>
    <scope>NUCLEOTIDE SEQUENCE [LARGE SCALE GENOMIC DNA]</scope>
    <source>
        <strain evidence="6 7">1288</strain>
    </source>
</reference>
<evidence type="ECO:0000259" key="5">
    <source>
        <dbReference type="PROSITE" id="PS50943"/>
    </source>
</evidence>
<evidence type="ECO:0000256" key="1">
    <source>
        <dbReference type="ARBA" id="ARBA00004127"/>
    </source>
</evidence>
<dbReference type="Pfam" id="PF01381">
    <property type="entry name" value="HTH_3"/>
    <property type="match status" value="1"/>
</dbReference>
<proteinExistence type="predicted"/>
<feature type="domain" description="HTH cro/C1-type" evidence="5">
    <location>
        <begin position="14"/>
        <end position="68"/>
    </location>
</feature>
<keyword evidence="3" id="KW-1133">Transmembrane helix</keyword>
<comment type="caution">
    <text evidence="6">The sequence shown here is derived from an EMBL/GenBank/DDBJ whole genome shotgun (WGS) entry which is preliminary data.</text>
</comment>
<evidence type="ECO:0000313" key="6">
    <source>
        <dbReference type="EMBL" id="MET3658017.1"/>
    </source>
</evidence>
<dbReference type="SUPFAM" id="SSF47413">
    <property type="entry name" value="lambda repressor-like DNA-binding domains"/>
    <property type="match status" value="1"/>
</dbReference>
<protein>
    <submittedName>
        <fullName evidence="6">Uncharacterized membrane protein YkvA (DUF1232 family)/DNA-binding Xre family transcriptional regulator</fullName>
    </submittedName>
</protein>
<dbReference type="RefSeq" id="WP_354313703.1">
    <property type="nucleotide sequence ID" value="NZ_JBEPME010000004.1"/>
</dbReference>
<keyword evidence="7" id="KW-1185">Reference proteome</keyword>
<organism evidence="6 7">
    <name type="scientific">Sporosarcina psychrophila</name>
    <name type="common">Bacillus psychrophilus</name>
    <dbReference type="NCBI Taxonomy" id="1476"/>
    <lineage>
        <taxon>Bacteria</taxon>
        <taxon>Bacillati</taxon>
        <taxon>Bacillota</taxon>
        <taxon>Bacilli</taxon>
        <taxon>Bacillales</taxon>
        <taxon>Caryophanaceae</taxon>
        <taxon>Sporosarcina</taxon>
    </lineage>
</organism>
<dbReference type="PROSITE" id="PS50943">
    <property type="entry name" value="HTH_CROC1"/>
    <property type="match status" value="1"/>
</dbReference>
<evidence type="ECO:0000313" key="7">
    <source>
        <dbReference type="Proteomes" id="UP001549104"/>
    </source>
</evidence>
<dbReference type="Pfam" id="PF06803">
    <property type="entry name" value="DUF1232"/>
    <property type="match status" value="1"/>
</dbReference>
<dbReference type="SMART" id="SM00530">
    <property type="entry name" value="HTH_XRE"/>
    <property type="match status" value="1"/>
</dbReference>
<dbReference type="CDD" id="cd00093">
    <property type="entry name" value="HTH_XRE"/>
    <property type="match status" value="1"/>
</dbReference>
<dbReference type="InterPro" id="IPR010982">
    <property type="entry name" value="Lambda_DNA-bd_dom_sf"/>
</dbReference>
<accession>A0ABV2KAA7</accession>
<evidence type="ECO:0000256" key="4">
    <source>
        <dbReference type="ARBA" id="ARBA00023136"/>
    </source>
</evidence>
<keyword evidence="2" id="KW-0812">Transmembrane</keyword>